<evidence type="ECO:0000313" key="2">
    <source>
        <dbReference type="EMBL" id="CAH3038390.1"/>
    </source>
</evidence>
<evidence type="ECO:0000313" key="4">
    <source>
        <dbReference type="Proteomes" id="UP001159428"/>
    </source>
</evidence>
<feature type="compositionally biased region" description="Basic and acidic residues" evidence="1">
    <location>
        <begin position="1"/>
        <end position="14"/>
    </location>
</feature>
<accession>A0AAU9VUP4</accession>
<dbReference type="EMBL" id="CALNXJ010000004">
    <property type="protein sequence ID" value="CAH3038390.1"/>
    <property type="molecule type" value="Genomic_DNA"/>
</dbReference>
<reference evidence="2 4" key="1">
    <citation type="submission" date="2022-05" db="EMBL/GenBank/DDBJ databases">
        <authorList>
            <consortium name="Genoscope - CEA"/>
            <person name="William W."/>
        </authorList>
    </citation>
    <scope>NUCLEOTIDE SEQUENCE [LARGE SCALE GENOMIC DNA]</scope>
</reference>
<keyword evidence="4" id="KW-1185">Reference proteome</keyword>
<comment type="caution">
    <text evidence="2">The sequence shown here is derived from an EMBL/GenBank/DDBJ whole genome shotgun (WGS) entry which is preliminary data.</text>
</comment>
<evidence type="ECO:0008006" key="5">
    <source>
        <dbReference type="Google" id="ProtNLM"/>
    </source>
</evidence>
<dbReference type="AlphaFoldDB" id="A0AAU9VUP4"/>
<organism evidence="2 4">
    <name type="scientific">Pocillopora meandrina</name>
    <dbReference type="NCBI Taxonomy" id="46732"/>
    <lineage>
        <taxon>Eukaryota</taxon>
        <taxon>Metazoa</taxon>
        <taxon>Cnidaria</taxon>
        <taxon>Anthozoa</taxon>
        <taxon>Hexacorallia</taxon>
        <taxon>Scleractinia</taxon>
        <taxon>Astrocoeniina</taxon>
        <taxon>Pocilloporidae</taxon>
        <taxon>Pocillopora</taxon>
    </lineage>
</organism>
<dbReference type="Proteomes" id="UP001159428">
    <property type="component" value="Unassembled WGS sequence"/>
</dbReference>
<sequence length="182" mass="21005">MAAMEDRQDQKPTTEEPAITATETSLEELKEMLVDIQTNISNILLENMSVRNELVELTTTVGEQKLEIAYLKNSQTKITKQCADAEYELAAARKRVNEQQDEIYELYELQDRMEQYTRKNSLEIHGVPESAYSTTEEIILKLAEVLEVSISPQEISRKLKRKGNKPITVKFANHKIKRNIYK</sequence>
<dbReference type="EMBL" id="CALNXJ010000160">
    <property type="protein sequence ID" value="CAH3167622.1"/>
    <property type="molecule type" value="Genomic_DNA"/>
</dbReference>
<evidence type="ECO:0000256" key="1">
    <source>
        <dbReference type="SAM" id="MobiDB-lite"/>
    </source>
</evidence>
<proteinExistence type="predicted"/>
<protein>
    <recommendedName>
        <fullName evidence="5">Transposase</fullName>
    </recommendedName>
</protein>
<gene>
    <name evidence="3" type="ORF">PMEA_00007815</name>
    <name evidence="2" type="ORF">PMEA_00021664</name>
</gene>
<evidence type="ECO:0000313" key="3">
    <source>
        <dbReference type="EMBL" id="CAH3167622.1"/>
    </source>
</evidence>
<feature type="region of interest" description="Disordered" evidence="1">
    <location>
        <begin position="1"/>
        <end position="21"/>
    </location>
</feature>
<name>A0AAU9VUP4_9CNID</name>